<feature type="chain" id="PRO_5009308104" evidence="2">
    <location>
        <begin position="26"/>
        <end position="510"/>
    </location>
</feature>
<organism evidence="3 4">
    <name type="scientific">Caenorhabditis tropicalis</name>
    <dbReference type="NCBI Taxonomy" id="1561998"/>
    <lineage>
        <taxon>Eukaryota</taxon>
        <taxon>Metazoa</taxon>
        <taxon>Ecdysozoa</taxon>
        <taxon>Nematoda</taxon>
        <taxon>Chromadorea</taxon>
        <taxon>Rhabditida</taxon>
        <taxon>Rhabditina</taxon>
        <taxon>Rhabditomorpha</taxon>
        <taxon>Rhabditoidea</taxon>
        <taxon>Rhabditidae</taxon>
        <taxon>Peloderinae</taxon>
        <taxon>Caenorhabditis</taxon>
    </lineage>
</organism>
<sequence length="510" mass="57355">MLCQPNQYFLFLLFCLNLISSEVWSDLPLAPYNVKLMCRQGRRFSKAAQGTNQCPTSSTSCGYFEFSSGDKKNGNPTTGVYDCVDGGILFEDSGEVDEDEDDRHIVPGFSDMCGAIPKCTSLPVEKLNPSFIKYVVQEYDIKLELLENTEIRFCCALFHSTLQRLVTSPTFSLQENSAAPVVCQGKLCAPGAVGCLLHAVHDEEYDDYEEETKKRYKRLALNDYIEDEDDYVNAVELNFEDTDLELITREPIIETTTATTSKPTLPSLKLPMSLEDIKTTKPMTTTTSFPRTTTATVLSKSKTFNTKHSHDEEEEEEEEPQQSTYCVYRHLNNEFYRYCLLVHQSRDGDRCYHHQGHTICCCFVAPDKETCDPTEMDLIVPPPPSDGKALPPRVIVTIPPITTTTPSTTTTSTTTTSSTTTEEPTTTTFTPTPEPSKYPTLPPQIYRPRPIDQMKKRKQAPKKCRVAYVRTKSGSRTRPVLVCDQVSSVNPIKYSSVILVFSIIFLLQVV</sequence>
<protein>
    <submittedName>
        <fullName evidence="4">Clip domain-containing protein</fullName>
    </submittedName>
</protein>
<accession>A0A1I7TV42</accession>
<evidence type="ECO:0000256" key="2">
    <source>
        <dbReference type="SAM" id="SignalP"/>
    </source>
</evidence>
<dbReference type="InterPro" id="IPR052504">
    <property type="entry name" value="Mucin_signaling_protection"/>
</dbReference>
<feature type="signal peptide" evidence="2">
    <location>
        <begin position="1"/>
        <end position="25"/>
    </location>
</feature>
<evidence type="ECO:0000256" key="1">
    <source>
        <dbReference type="SAM" id="MobiDB-lite"/>
    </source>
</evidence>
<proteinExistence type="predicted"/>
<dbReference type="AlphaFoldDB" id="A0A1I7TV42"/>
<dbReference type="eggNOG" id="ENOG502S62E">
    <property type="taxonomic scope" value="Eukaryota"/>
</dbReference>
<name>A0A1I7TV42_9PELO</name>
<evidence type="ECO:0000313" key="3">
    <source>
        <dbReference type="Proteomes" id="UP000095282"/>
    </source>
</evidence>
<evidence type="ECO:0000313" key="4">
    <source>
        <dbReference type="WBParaSite" id="Csp11.Scaffold629.g12085.t1"/>
    </source>
</evidence>
<feature type="compositionally biased region" description="Pro residues" evidence="1">
    <location>
        <begin position="432"/>
        <end position="442"/>
    </location>
</feature>
<dbReference type="WBParaSite" id="Csp11.Scaffold629.g12085.t1">
    <property type="protein sequence ID" value="Csp11.Scaffold629.g12085.t1"/>
    <property type="gene ID" value="Csp11.Scaffold629.g12085"/>
</dbReference>
<dbReference type="STRING" id="1561998.A0A1I7TV42"/>
<feature type="region of interest" description="Disordered" evidence="1">
    <location>
        <begin position="399"/>
        <end position="447"/>
    </location>
</feature>
<feature type="compositionally biased region" description="Low complexity" evidence="1">
    <location>
        <begin position="399"/>
        <end position="431"/>
    </location>
</feature>
<reference evidence="4" key="1">
    <citation type="submission" date="2016-11" db="UniProtKB">
        <authorList>
            <consortium name="WormBaseParasite"/>
        </authorList>
    </citation>
    <scope>IDENTIFICATION</scope>
</reference>
<dbReference type="Proteomes" id="UP000095282">
    <property type="component" value="Unplaced"/>
</dbReference>
<feature type="region of interest" description="Disordered" evidence="1">
    <location>
        <begin position="300"/>
        <end position="322"/>
    </location>
</feature>
<keyword evidence="3" id="KW-1185">Reference proteome</keyword>
<dbReference type="PANTHER" id="PTHR24041">
    <property type="entry name" value="MUCIN"/>
    <property type="match status" value="1"/>
</dbReference>
<keyword evidence="2" id="KW-0732">Signal</keyword>
<dbReference type="PANTHER" id="PTHR24041:SF30">
    <property type="entry name" value="MUCIN-3A"/>
    <property type="match status" value="1"/>
</dbReference>